<proteinExistence type="predicted"/>
<sequence length="144" mass="15469">MVVVVIISQNVHTDRPTSRDGVIEEVLVDVDSITATLPAGTVTASSDTSNASACPGGGGEEIAVSRTMTVGPDFDRYAWIESVTRRYKDRGWSVTLRTLGSQGHLALKFVGQQLLIYRVTITDETGEVQVIIRSTSRCTEPAAS</sequence>
<reference evidence="1 2" key="1">
    <citation type="submission" date="2019-03" db="EMBL/GenBank/DDBJ databases">
        <title>Genomics of glacier-inhabiting Cryobacterium strains.</title>
        <authorList>
            <person name="Liu Q."/>
            <person name="Xin Y.-H."/>
        </authorList>
    </citation>
    <scope>NUCLEOTIDE SEQUENCE [LARGE SCALE GENOMIC DNA]</scope>
    <source>
        <strain evidence="1 2">MDT1-3</strain>
    </source>
</reference>
<dbReference type="Proteomes" id="UP000298412">
    <property type="component" value="Unassembled WGS sequence"/>
</dbReference>
<dbReference type="AlphaFoldDB" id="A0A4R8WYJ7"/>
<keyword evidence="2" id="KW-1185">Reference proteome</keyword>
<dbReference type="RefSeq" id="WP_134565120.1">
    <property type="nucleotide sequence ID" value="NZ_SOFP01000011.1"/>
</dbReference>
<protein>
    <submittedName>
        <fullName evidence="1">Uncharacterized protein</fullName>
    </submittedName>
</protein>
<evidence type="ECO:0000313" key="1">
    <source>
        <dbReference type="EMBL" id="TFC19596.1"/>
    </source>
</evidence>
<dbReference type="OrthoDB" id="5005677at2"/>
<gene>
    <name evidence="1" type="ORF">E3O19_02940</name>
</gene>
<organism evidence="1 2">
    <name type="scientific">Cryobacterium algoritolerans</name>
    <dbReference type="NCBI Taxonomy" id="1259184"/>
    <lineage>
        <taxon>Bacteria</taxon>
        <taxon>Bacillati</taxon>
        <taxon>Actinomycetota</taxon>
        <taxon>Actinomycetes</taxon>
        <taxon>Micrococcales</taxon>
        <taxon>Microbacteriaceae</taxon>
        <taxon>Cryobacterium</taxon>
    </lineage>
</organism>
<name>A0A4R8WYJ7_9MICO</name>
<accession>A0A4R8WYJ7</accession>
<dbReference type="EMBL" id="SOFP01000011">
    <property type="protein sequence ID" value="TFC19596.1"/>
    <property type="molecule type" value="Genomic_DNA"/>
</dbReference>
<comment type="caution">
    <text evidence="1">The sequence shown here is derived from an EMBL/GenBank/DDBJ whole genome shotgun (WGS) entry which is preliminary data.</text>
</comment>
<evidence type="ECO:0000313" key="2">
    <source>
        <dbReference type="Proteomes" id="UP000298412"/>
    </source>
</evidence>